<dbReference type="Gene3D" id="2.30.170.40">
    <property type="entry name" value="Ribosomal protein L28/L24"/>
    <property type="match status" value="1"/>
</dbReference>
<dbReference type="PANTHER" id="PTHR39080">
    <property type="entry name" value="50S RIBOSOMAL PROTEIN L28"/>
    <property type="match status" value="1"/>
</dbReference>
<dbReference type="PANTHER" id="PTHR39080:SF1">
    <property type="entry name" value="LARGE RIBOSOMAL SUBUNIT PROTEIN BL28A"/>
    <property type="match status" value="1"/>
</dbReference>
<evidence type="ECO:0000256" key="4">
    <source>
        <dbReference type="ARBA" id="ARBA00035174"/>
    </source>
</evidence>
<reference evidence="7 8" key="1">
    <citation type="submission" date="2017-06" db="EMBL/GenBank/DDBJ databases">
        <authorList>
            <person name="Kim H.J."/>
            <person name="Triplett B.A."/>
        </authorList>
    </citation>
    <scope>NUCLEOTIDE SEQUENCE [LARGE SCALE GENOMIC DNA]</scope>
    <source>
        <strain evidence="7 8">DSM 13116</strain>
    </source>
</reference>
<dbReference type="GO" id="GO:0003735">
    <property type="term" value="F:structural constituent of ribosome"/>
    <property type="evidence" value="ECO:0007669"/>
    <property type="project" value="InterPro"/>
</dbReference>
<dbReference type="InterPro" id="IPR034704">
    <property type="entry name" value="Ribosomal_bL28/bL31-like_sf"/>
</dbReference>
<dbReference type="Pfam" id="PF00830">
    <property type="entry name" value="Ribosomal_L28"/>
    <property type="match status" value="1"/>
</dbReference>
<keyword evidence="2 5" id="KW-0689">Ribosomal protein</keyword>
<proteinExistence type="inferred from homology"/>
<keyword evidence="3 5" id="KW-0687">Ribonucleoprotein</keyword>
<organism evidence="7 8">
    <name type="scientific">Humidesulfovibrio mexicanus</name>
    <dbReference type="NCBI Taxonomy" id="147047"/>
    <lineage>
        <taxon>Bacteria</taxon>
        <taxon>Pseudomonadati</taxon>
        <taxon>Thermodesulfobacteriota</taxon>
        <taxon>Desulfovibrionia</taxon>
        <taxon>Desulfovibrionales</taxon>
        <taxon>Desulfovibrionaceae</taxon>
        <taxon>Humidesulfovibrio</taxon>
    </lineage>
</organism>
<name>A0A238YA92_9BACT</name>
<evidence type="ECO:0000313" key="7">
    <source>
        <dbReference type="EMBL" id="SNR67681.1"/>
    </source>
</evidence>
<evidence type="ECO:0000256" key="5">
    <source>
        <dbReference type="HAMAP-Rule" id="MF_00373"/>
    </source>
</evidence>
<dbReference type="InterPro" id="IPR050096">
    <property type="entry name" value="Bacterial_rp_bL28"/>
</dbReference>
<dbReference type="EMBL" id="FZOC01000001">
    <property type="protein sequence ID" value="SNR67681.1"/>
    <property type="molecule type" value="Genomic_DNA"/>
</dbReference>
<dbReference type="Proteomes" id="UP000198324">
    <property type="component" value="Unassembled WGS sequence"/>
</dbReference>
<dbReference type="InterPro" id="IPR001383">
    <property type="entry name" value="Ribosomal_bL28_bact-type"/>
</dbReference>
<evidence type="ECO:0000256" key="1">
    <source>
        <dbReference type="ARBA" id="ARBA00008760"/>
    </source>
</evidence>
<dbReference type="GO" id="GO:0005840">
    <property type="term" value="C:ribosome"/>
    <property type="evidence" value="ECO:0007669"/>
    <property type="project" value="UniProtKB-KW"/>
</dbReference>
<gene>
    <name evidence="5" type="primary">rpmB</name>
    <name evidence="7" type="ORF">SAMN04488503_0798</name>
</gene>
<sequence>MSQTCDICGKHPSSGNNVSHANNRTRRRFLPNLQRVKTVLPSGEVRYVRACTRCIRSGAVVKPAPRPVVAA</sequence>
<dbReference type="HAMAP" id="MF_00373">
    <property type="entry name" value="Ribosomal_bL28"/>
    <property type="match status" value="1"/>
</dbReference>
<feature type="compositionally biased region" description="Polar residues" evidence="6">
    <location>
        <begin position="13"/>
        <end position="22"/>
    </location>
</feature>
<evidence type="ECO:0000313" key="8">
    <source>
        <dbReference type="Proteomes" id="UP000198324"/>
    </source>
</evidence>
<dbReference type="SUPFAM" id="SSF143800">
    <property type="entry name" value="L28p-like"/>
    <property type="match status" value="1"/>
</dbReference>
<dbReference type="NCBIfam" id="TIGR00009">
    <property type="entry name" value="L28"/>
    <property type="match status" value="1"/>
</dbReference>
<evidence type="ECO:0000256" key="6">
    <source>
        <dbReference type="SAM" id="MobiDB-lite"/>
    </source>
</evidence>
<dbReference type="InterPro" id="IPR026569">
    <property type="entry name" value="Ribosomal_bL28"/>
</dbReference>
<dbReference type="RefSeq" id="WP_089271911.1">
    <property type="nucleotide sequence ID" value="NZ_FZOC01000001.1"/>
</dbReference>
<protein>
    <recommendedName>
        <fullName evidence="4 5">Large ribosomal subunit protein bL28</fullName>
    </recommendedName>
</protein>
<dbReference type="GO" id="GO:0006412">
    <property type="term" value="P:translation"/>
    <property type="evidence" value="ECO:0007669"/>
    <property type="project" value="UniProtKB-UniRule"/>
</dbReference>
<dbReference type="AlphaFoldDB" id="A0A238YA92"/>
<comment type="similarity">
    <text evidence="1 5">Belongs to the bacterial ribosomal protein bL28 family.</text>
</comment>
<feature type="region of interest" description="Disordered" evidence="6">
    <location>
        <begin position="1"/>
        <end position="26"/>
    </location>
</feature>
<dbReference type="GO" id="GO:1990904">
    <property type="term" value="C:ribonucleoprotein complex"/>
    <property type="evidence" value="ECO:0007669"/>
    <property type="project" value="UniProtKB-KW"/>
</dbReference>
<accession>A0A238YA92</accession>
<evidence type="ECO:0000256" key="2">
    <source>
        <dbReference type="ARBA" id="ARBA00022980"/>
    </source>
</evidence>
<keyword evidence="8" id="KW-1185">Reference proteome</keyword>
<evidence type="ECO:0000256" key="3">
    <source>
        <dbReference type="ARBA" id="ARBA00023274"/>
    </source>
</evidence>
<dbReference type="OrthoDB" id="9805609at2"/>
<dbReference type="InterPro" id="IPR037147">
    <property type="entry name" value="Ribosomal_bL28_sf"/>
</dbReference>